<comment type="caution">
    <text evidence="1">The sequence shown here is derived from an EMBL/GenBank/DDBJ whole genome shotgun (WGS) entry which is preliminary data.</text>
</comment>
<sequence length="139" mass="15516">MASRFVDEREIIDAGGLSPVEREQLRAAGRLYDGEDLDAEARLADDDHDEASFRGFCTLWRVVDGAEARFDAWLYQVDSGTFFRAGTTEVVAEVIQFGLECDDPEVRRELGPAMVAAGILPKSDLSYAEFAELLRDQEH</sequence>
<reference evidence="1" key="1">
    <citation type="submission" date="2021-01" db="EMBL/GenBank/DDBJ databases">
        <title>Whole genome shotgun sequence of Dactylosporangium siamense NBRC 106093.</title>
        <authorList>
            <person name="Komaki H."/>
            <person name="Tamura T."/>
        </authorList>
    </citation>
    <scope>NUCLEOTIDE SEQUENCE</scope>
    <source>
        <strain evidence="1">NBRC 106093</strain>
    </source>
</reference>
<protein>
    <submittedName>
        <fullName evidence="1">Uncharacterized protein</fullName>
    </submittedName>
</protein>
<dbReference type="EMBL" id="BONQ01000120">
    <property type="protein sequence ID" value="GIG49515.1"/>
    <property type="molecule type" value="Genomic_DNA"/>
</dbReference>
<dbReference type="AlphaFoldDB" id="A0A919PRF8"/>
<proteinExistence type="predicted"/>
<accession>A0A919PRF8</accession>
<dbReference type="RefSeq" id="WP_239136461.1">
    <property type="nucleotide sequence ID" value="NZ_BAAAVW010000024.1"/>
</dbReference>
<organism evidence="1 2">
    <name type="scientific">Dactylosporangium siamense</name>
    <dbReference type="NCBI Taxonomy" id="685454"/>
    <lineage>
        <taxon>Bacteria</taxon>
        <taxon>Bacillati</taxon>
        <taxon>Actinomycetota</taxon>
        <taxon>Actinomycetes</taxon>
        <taxon>Micromonosporales</taxon>
        <taxon>Micromonosporaceae</taxon>
        <taxon>Dactylosporangium</taxon>
    </lineage>
</organism>
<evidence type="ECO:0000313" key="2">
    <source>
        <dbReference type="Proteomes" id="UP000660611"/>
    </source>
</evidence>
<keyword evidence="2" id="KW-1185">Reference proteome</keyword>
<gene>
    <name evidence="1" type="ORF">Dsi01nite_075560</name>
</gene>
<name>A0A919PRF8_9ACTN</name>
<dbReference type="Proteomes" id="UP000660611">
    <property type="component" value="Unassembled WGS sequence"/>
</dbReference>
<evidence type="ECO:0000313" key="1">
    <source>
        <dbReference type="EMBL" id="GIG49515.1"/>
    </source>
</evidence>